<dbReference type="Proteomes" id="UP001392437">
    <property type="component" value="Unassembled WGS sequence"/>
</dbReference>
<protein>
    <submittedName>
        <fullName evidence="1">Uncharacterized protein</fullName>
    </submittedName>
</protein>
<comment type="caution">
    <text evidence="1">The sequence shown here is derived from an EMBL/GenBank/DDBJ whole genome shotgun (WGS) entry which is preliminary data.</text>
</comment>
<proteinExistence type="predicted"/>
<evidence type="ECO:0000313" key="2">
    <source>
        <dbReference type="Proteomes" id="UP001392437"/>
    </source>
</evidence>
<organism evidence="1 2">
    <name type="scientific">Apiospora kogelbergensis</name>
    <dbReference type="NCBI Taxonomy" id="1337665"/>
    <lineage>
        <taxon>Eukaryota</taxon>
        <taxon>Fungi</taxon>
        <taxon>Dikarya</taxon>
        <taxon>Ascomycota</taxon>
        <taxon>Pezizomycotina</taxon>
        <taxon>Sordariomycetes</taxon>
        <taxon>Xylariomycetidae</taxon>
        <taxon>Amphisphaeriales</taxon>
        <taxon>Apiosporaceae</taxon>
        <taxon>Apiospora</taxon>
    </lineage>
</organism>
<dbReference type="EMBL" id="JAQQWP010000009">
    <property type="protein sequence ID" value="KAK8101389.1"/>
    <property type="molecule type" value="Genomic_DNA"/>
</dbReference>
<sequence length="110" mass="12396">MPSFTTVSEYTCGHTQEVVHFRQGEDERVVSETLRVTTRCRTCILRAVLSVVNPTITALSDSAIQEVREEMHGMGPGEVRRYFKALSQRVCRPSDAQDFQDALGEFVACR</sequence>
<dbReference type="AlphaFoldDB" id="A0AAW0QQB0"/>
<evidence type="ECO:0000313" key="1">
    <source>
        <dbReference type="EMBL" id="KAK8101389.1"/>
    </source>
</evidence>
<accession>A0AAW0QQB0</accession>
<keyword evidence="2" id="KW-1185">Reference proteome</keyword>
<name>A0AAW0QQB0_9PEZI</name>
<reference evidence="1 2" key="1">
    <citation type="submission" date="2023-01" db="EMBL/GenBank/DDBJ databases">
        <title>Analysis of 21 Apiospora genomes using comparative genomics revels a genus with tremendous synthesis potential of carbohydrate active enzymes and secondary metabolites.</title>
        <authorList>
            <person name="Sorensen T."/>
        </authorList>
    </citation>
    <scope>NUCLEOTIDE SEQUENCE [LARGE SCALE GENOMIC DNA]</scope>
    <source>
        <strain evidence="1 2">CBS 117206</strain>
    </source>
</reference>
<gene>
    <name evidence="1" type="ORF">PG999_011763</name>
</gene>